<accession>A0AAD7PJ05</accession>
<dbReference type="Proteomes" id="UP001163823">
    <property type="component" value="Chromosome 9"/>
</dbReference>
<evidence type="ECO:0000256" key="1">
    <source>
        <dbReference type="SAM" id="Phobius"/>
    </source>
</evidence>
<feature type="transmembrane region" description="Helical" evidence="1">
    <location>
        <begin position="12"/>
        <end position="43"/>
    </location>
</feature>
<sequence>MFKIIDKCCITLFLTLSYLISFCLVHRLSLVGLLFISIYFFLLPLFPSFKLSCENFVAIVWFPSIASVWLLFPLPMAYSSKVRTTLTCCSFGSD</sequence>
<reference evidence="2" key="1">
    <citation type="journal article" date="2023" name="Science">
        <title>Elucidation of the pathway for biosynthesis of saponin adjuvants from the soapbark tree.</title>
        <authorList>
            <person name="Reed J."/>
            <person name="Orme A."/>
            <person name="El-Demerdash A."/>
            <person name="Owen C."/>
            <person name="Martin L.B.B."/>
            <person name="Misra R.C."/>
            <person name="Kikuchi S."/>
            <person name="Rejzek M."/>
            <person name="Martin A.C."/>
            <person name="Harkess A."/>
            <person name="Leebens-Mack J."/>
            <person name="Louveau T."/>
            <person name="Stephenson M.J."/>
            <person name="Osbourn A."/>
        </authorList>
    </citation>
    <scope>NUCLEOTIDE SEQUENCE</scope>
    <source>
        <strain evidence="2">S10</strain>
    </source>
</reference>
<organism evidence="2 3">
    <name type="scientific">Quillaja saponaria</name>
    <name type="common">Soap bark tree</name>
    <dbReference type="NCBI Taxonomy" id="32244"/>
    <lineage>
        <taxon>Eukaryota</taxon>
        <taxon>Viridiplantae</taxon>
        <taxon>Streptophyta</taxon>
        <taxon>Embryophyta</taxon>
        <taxon>Tracheophyta</taxon>
        <taxon>Spermatophyta</taxon>
        <taxon>Magnoliopsida</taxon>
        <taxon>eudicotyledons</taxon>
        <taxon>Gunneridae</taxon>
        <taxon>Pentapetalae</taxon>
        <taxon>rosids</taxon>
        <taxon>fabids</taxon>
        <taxon>Fabales</taxon>
        <taxon>Quillajaceae</taxon>
        <taxon>Quillaja</taxon>
    </lineage>
</organism>
<dbReference type="KEGG" id="qsa:O6P43_023675"/>
<comment type="caution">
    <text evidence="2">The sequence shown here is derived from an EMBL/GenBank/DDBJ whole genome shotgun (WGS) entry which is preliminary data.</text>
</comment>
<gene>
    <name evidence="2" type="ORF">O6P43_023675</name>
</gene>
<evidence type="ECO:0000313" key="3">
    <source>
        <dbReference type="Proteomes" id="UP001163823"/>
    </source>
</evidence>
<feature type="transmembrane region" description="Helical" evidence="1">
    <location>
        <begin position="55"/>
        <end position="74"/>
    </location>
</feature>
<protein>
    <submittedName>
        <fullName evidence="2">Uncharacterized protein</fullName>
    </submittedName>
</protein>
<keyword evidence="1" id="KW-1133">Transmembrane helix</keyword>
<keyword evidence="1" id="KW-0812">Transmembrane</keyword>
<evidence type="ECO:0000313" key="2">
    <source>
        <dbReference type="EMBL" id="KAJ7957358.1"/>
    </source>
</evidence>
<dbReference type="AlphaFoldDB" id="A0AAD7PJ05"/>
<keyword evidence="1" id="KW-0472">Membrane</keyword>
<keyword evidence="3" id="KW-1185">Reference proteome</keyword>
<dbReference type="EMBL" id="JARAOO010000009">
    <property type="protein sequence ID" value="KAJ7957358.1"/>
    <property type="molecule type" value="Genomic_DNA"/>
</dbReference>
<proteinExistence type="predicted"/>
<name>A0AAD7PJ05_QUISA</name>